<gene>
    <name evidence="2" type="ORF">DI563_26800</name>
</gene>
<sequence length="63" mass="6738">MKNDQMLLRGAMCAVIGAAVLLGPYVLRSPAWRDMVAGAHIVGWFALALGVVMMAVALLRRKG</sequence>
<keyword evidence="1" id="KW-0472">Membrane</keyword>
<evidence type="ECO:0000313" key="3">
    <source>
        <dbReference type="Proteomes" id="UP000249135"/>
    </source>
</evidence>
<name>A0A2W5PNN6_VARPD</name>
<proteinExistence type="predicted"/>
<evidence type="ECO:0000313" key="2">
    <source>
        <dbReference type="EMBL" id="PZQ64395.1"/>
    </source>
</evidence>
<accession>A0A2W5PNN6</accession>
<evidence type="ECO:0008006" key="4">
    <source>
        <dbReference type="Google" id="ProtNLM"/>
    </source>
</evidence>
<dbReference type="Proteomes" id="UP000249135">
    <property type="component" value="Unassembled WGS sequence"/>
</dbReference>
<comment type="caution">
    <text evidence="2">The sequence shown here is derived from an EMBL/GenBank/DDBJ whole genome shotgun (WGS) entry which is preliminary data.</text>
</comment>
<keyword evidence="1" id="KW-0812">Transmembrane</keyword>
<reference evidence="2 3" key="1">
    <citation type="submission" date="2017-08" db="EMBL/GenBank/DDBJ databases">
        <title>Infants hospitalized years apart are colonized by the same room-sourced microbial strains.</title>
        <authorList>
            <person name="Brooks B."/>
            <person name="Olm M.R."/>
            <person name="Firek B.A."/>
            <person name="Baker R."/>
            <person name="Thomas B.C."/>
            <person name="Morowitz M.J."/>
            <person name="Banfield J.F."/>
        </authorList>
    </citation>
    <scope>NUCLEOTIDE SEQUENCE [LARGE SCALE GENOMIC DNA]</scope>
    <source>
        <strain evidence="2">S2_005_003_R2_41</strain>
    </source>
</reference>
<dbReference type="AlphaFoldDB" id="A0A2W5PNN6"/>
<dbReference type="EMBL" id="QFPP01000549">
    <property type="protein sequence ID" value="PZQ64395.1"/>
    <property type="molecule type" value="Genomic_DNA"/>
</dbReference>
<feature type="transmembrane region" description="Helical" evidence="1">
    <location>
        <begin position="7"/>
        <end position="27"/>
    </location>
</feature>
<evidence type="ECO:0000256" key="1">
    <source>
        <dbReference type="SAM" id="Phobius"/>
    </source>
</evidence>
<feature type="transmembrane region" description="Helical" evidence="1">
    <location>
        <begin position="39"/>
        <end position="59"/>
    </location>
</feature>
<organism evidence="2 3">
    <name type="scientific">Variovorax paradoxus</name>
    <dbReference type="NCBI Taxonomy" id="34073"/>
    <lineage>
        <taxon>Bacteria</taxon>
        <taxon>Pseudomonadati</taxon>
        <taxon>Pseudomonadota</taxon>
        <taxon>Betaproteobacteria</taxon>
        <taxon>Burkholderiales</taxon>
        <taxon>Comamonadaceae</taxon>
        <taxon>Variovorax</taxon>
    </lineage>
</organism>
<keyword evidence="1" id="KW-1133">Transmembrane helix</keyword>
<protein>
    <recommendedName>
        <fullName evidence="4">Transmembrane protein</fullName>
    </recommendedName>
</protein>